<keyword evidence="2" id="KW-0732">Signal</keyword>
<dbReference type="InterPro" id="IPR051606">
    <property type="entry name" value="Polyketide_Oxido-like"/>
</dbReference>
<name>A0ABR0KIE6_9EURO</name>
<comment type="caution">
    <text evidence="4">The sequence shown here is derived from an EMBL/GenBank/DDBJ whole genome shotgun (WGS) entry which is preliminary data.</text>
</comment>
<evidence type="ECO:0000259" key="3">
    <source>
        <dbReference type="Pfam" id="PF13460"/>
    </source>
</evidence>
<accession>A0ABR0KIE6</accession>
<evidence type="ECO:0000256" key="2">
    <source>
        <dbReference type="SAM" id="SignalP"/>
    </source>
</evidence>
<protein>
    <recommendedName>
        <fullName evidence="3">NAD(P)-binding domain-containing protein</fullName>
    </recommendedName>
</protein>
<dbReference type="PANTHER" id="PTHR43355:SF2">
    <property type="entry name" value="FLAVIN REDUCTASE (NADPH)"/>
    <property type="match status" value="1"/>
</dbReference>
<evidence type="ECO:0000313" key="4">
    <source>
        <dbReference type="EMBL" id="KAK5097377.1"/>
    </source>
</evidence>
<comment type="similarity">
    <text evidence="1">Belongs to the avfA family.</text>
</comment>
<feature type="domain" description="NAD(P)-binding" evidence="3">
    <location>
        <begin position="9"/>
        <end position="253"/>
    </location>
</feature>
<gene>
    <name evidence="4" type="ORF">LTR24_002247</name>
</gene>
<dbReference type="Gene3D" id="3.40.50.720">
    <property type="entry name" value="NAD(P)-binding Rossmann-like Domain"/>
    <property type="match status" value="1"/>
</dbReference>
<evidence type="ECO:0000313" key="5">
    <source>
        <dbReference type="Proteomes" id="UP001345013"/>
    </source>
</evidence>
<feature type="chain" id="PRO_5045869231" description="NAD(P)-binding domain-containing protein" evidence="2">
    <location>
        <begin position="18"/>
        <end position="272"/>
    </location>
</feature>
<dbReference type="InterPro" id="IPR036291">
    <property type="entry name" value="NAD(P)-bd_dom_sf"/>
</dbReference>
<dbReference type="PANTHER" id="PTHR43355">
    <property type="entry name" value="FLAVIN REDUCTASE (NADPH)"/>
    <property type="match status" value="1"/>
</dbReference>
<evidence type="ECO:0000256" key="1">
    <source>
        <dbReference type="ARBA" id="ARBA00038376"/>
    </source>
</evidence>
<dbReference type="InterPro" id="IPR016040">
    <property type="entry name" value="NAD(P)-bd_dom"/>
</dbReference>
<keyword evidence="5" id="KW-1185">Reference proteome</keyword>
<dbReference type="Proteomes" id="UP001345013">
    <property type="component" value="Unassembled WGS sequence"/>
</dbReference>
<proteinExistence type="inferred from homology"/>
<reference evidence="4 5" key="1">
    <citation type="submission" date="2023-08" db="EMBL/GenBank/DDBJ databases">
        <title>Black Yeasts Isolated from many extreme environments.</title>
        <authorList>
            <person name="Coleine C."/>
            <person name="Stajich J.E."/>
            <person name="Selbmann L."/>
        </authorList>
    </citation>
    <scope>NUCLEOTIDE SEQUENCE [LARGE SCALE GENOMIC DNA]</scope>
    <source>
        <strain evidence="4 5">CCFEE 5885</strain>
    </source>
</reference>
<dbReference type="Pfam" id="PF13460">
    <property type="entry name" value="NAD_binding_10"/>
    <property type="match status" value="1"/>
</dbReference>
<dbReference type="SUPFAM" id="SSF51735">
    <property type="entry name" value="NAD(P)-binding Rossmann-fold domains"/>
    <property type="match status" value="1"/>
</dbReference>
<dbReference type="EMBL" id="JAVRRG010000018">
    <property type="protein sequence ID" value="KAK5097377.1"/>
    <property type="molecule type" value="Genomic_DNA"/>
</dbReference>
<feature type="signal peptide" evidence="2">
    <location>
        <begin position="1"/>
        <end position="17"/>
    </location>
</feature>
<sequence>MSQTLLFLGATGGVANACLTSALKSNQYKAIALVRTPEKLRKQLVDQQGLEENMVSSNLTIIQGNALDLSNVKRALLANIIEHGDIALPSMIISGLGGAPALNLDIRHPLQIGKLDNPTICEDAAKTLITALKEVYSERPSLSSRKPGVCFVSTTGISRGPEDVPFGMQFLYHQMLALPHADKKKMETTFRDHMLQSEPVFASVTGIRPTLLRGTGALNEGAGIEKLRVGVESRPAAGFTVQRADVGAWMFENVVKESEGGKWRGEMVSLTA</sequence>
<organism evidence="4 5">
    <name type="scientific">Lithohypha guttulata</name>
    <dbReference type="NCBI Taxonomy" id="1690604"/>
    <lineage>
        <taxon>Eukaryota</taxon>
        <taxon>Fungi</taxon>
        <taxon>Dikarya</taxon>
        <taxon>Ascomycota</taxon>
        <taxon>Pezizomycotina</taxon>
        <taxon>Eurotiomycetes</taxon>
        <taxon>Chaetothyriomycetidae</taxon>
        <taxon>Chaetothyriales</taxon>
        <taxon>Trichomeriaceae</taxon>
        <taxon>Lithohypha</taxon>
    </lineage>
</organism>